<dbReference type="HOGENOM" id="CLU_025402_0_1_2"/>
<dbReference type="PROSITE" id="PS51620">
    <property type="entry name" value="SAM_TRM61"/>
    <property type="match status" value="1"/>
</dbReference>
<dbReference type="InterPro" id="IPR029063">
    <property type="entry name" value="SAM-dependent_MTases_sf"/>
</dbReference>
<feature type="domain" description="tRNA (adenine(58)-N(1))-methyltransferase catalytic subunit TRM61 C-terminal" evidence="6">
    <location>
        <begin position="80"/>
        <end position="233"/>
    </location>
</feature>
<keyword evidence="4" id="KW-0819">tRNA processing</keyword>
<feature type="binding site" evidence="5">
    <location>
        <position position="176"/>
    </location>
    <ligand>
        <name>S-adenosyl-L-methionine</name>
        <dbReference type="ChEBI" id="CHEBI:59789"/>
    </ligand>
</feature>
<dbReference type="GO" id="GO:0031515">
    <property type="term" value="C:tRNA (m1A) methyltransferase complex"/>
    <property type="evidence" value="ECO:0007669"/>
    <property type="project" value="InterPro"/>
</dbReference>
<accession>G0EDQ2</accession>
<protein>
    <submittedName>
        <fullName evidence="7">Methyltransferase type 11</fullName>
    </submittedName>
</protein>
<dbReference type="PIRSF" id="PIRSF017269">
    <property type="entry name" value="GCD14"/>
    <property type="match status" value="1"/>
</dbReference>
<dbReference type="Proteomes" id="UP000001037">
    <property type="component" value="Chromosome"/>
</dbReference>
<dbReference type="eggNOG" id="arCOG00978">
    <property type="taxonomic scope" value="Archaea"/>
</dbReference>
<dbReference type="EMBL" id="CP002838">
    <property type="protein sequence ID" value="AEM37889.1"/>
    <property type="molecule type" value="Genomic_DNA"/>
</dbReference>
<evidence type="ECO:0000256" key="2">
    <source>
        <dbReference type="ARBA" id="ARBA00022679"/>
    </source>
</evidence>
<feature type="binding site" evidence="5">
    <location>
        <position position="132"/>
    </location>
    <ligand>
        <name>S-adenosyl-L-methionine</name>
        <dbReference type="ChEBI" id="CHEBI:59789"/>
    </ligand>
</feature>
<evidence type="ECO:0000256" key="5">
    <source>
        <dbReference type="PIRSR" id="PIRSR017269-1"/>
    </source>
</evidence>
<dbReference type="STRING" id="694429.Pyrfu_0017"/>
<keyword evidence="2 7" id="KW-0808">Transferase</keyword>
<dbReference type="SUPFAM" id="SSF53335">
    <property type="entry name" value="S-adenosyl-L-methionine-dependent methyltransferases"/>
    <property type="match status" value="1"/>
</dbReference>
<dbReference type="InParanoid" id="G0EDQ2"/>
<proteinExistence type="predicted"/>
<dbReference type="Gene3D" id="3.10.330.20">
    <property type="match status" value="1"/>
</dbReference>
<evidence type="ECO:0000256" key="3">
    <source>
        <dbReference type="ARBA" id="ARBA00022691"/>
    </source>
</evidence>
<reference evidence="7 8" key="1">
    <citation type="journal article" date="2011" name="Stand. Genomic Sci.">
        <title>Complete genome sequence of the hyperthermophilic chemolithoautotroph Pyrolobus fumarii type strain (1A).</title>
        <authorList>
            <person name="Anderson I."/>
            <person name="Goker M."/>
            <person name="Nolan M."/>
            <person name="Lucas S."/>
            <person name="Hammon N."/>
            <person name="Deshpande S."/>
            <person name="Cheng J.F."/>
            <person name="Tapia R."/>
            <person name="Han C."/>
            <person name="Goodwin L."/>
            <person name="Pitluck S."/>
            <person name="Huntemann M."/>
            <person name="Liolios K."/>
            <person name="Ivanova N."/>
            <person name="Pagani I."/>
            <person name="Mavromatis K."/>
            <person name="Ovchinikova G."/>
            <person name="Pati A."/>
            <person name="Chen A."/>
            <person name="Palaniappan K."/>
            <person name="Land M."/>
            <person name="Hauser L."/>
            <person name="Brambilla E.M."/>
            <person name="Huber H."/>
            <person name="Yasawong M."/>
            <person name="Rohde M."/>
            <person name="Spring S."/>
            <person name="Abt B."/>
            <person name="Sikorski J."/>
            <person name="Wirth R."/>
            <person name="Detter J.C."/>
            <person name="Woyke T."/>
            <person name="Bristow J."/>
            <person name="Eisen J.A."/>
            <person name="Markowitz V."/>
            <person name="Hugenholtz P."/>
            <person name="Kyrpides N.C."/>
            <person name="Klenk H.P."/>
            <person name="Lapidus A."/>
        </authorList>
    </citation>
    <scope>NUCLEOTIDE SEQUENCE [LARGE SCALE GENOMIC DNA]</scope>
    <source>
        <strain evidence="8">DSM 11204 / 1A</strain>
    </source>
</reference>
<organism evidence="7 8">
    <name type="scientific">Pyrolobus fumarii (strain DSM 11204 / 1A)</name>
    <dbReference type="NCBI Taxonomy" id="694429"/>
    <lineage>
        <taxon>Archaea</taxon>
        <taxon>Thermoproteota</taxon>
        <taxon>Thermoprotei</taxon>
        <taxon>Desulfurococcales</taxon>
        <taxon>Pyrodictiaceae</taxon>
        <taxon>Pyrolobus</taxon>
    </lineage>
</organism>
<dbReference type="RefSeq" id="WP_014025566.1">
    <property type="nucleotide sequence ID" value="NC_015931.1"/>
</dbReference>
<dbReference type="GeneID" id="11139642"/>
<evidence type="ECO:0000259" key="6">
    <source>
        <dbReference type="Pfam" id="PF08704"/>
    </source>
</evidence>
<gene>
    <name evidence="7" type="ordered locus">Pyrfu_0017</name>
</gene>
<name>G0EDQ2_PYRF1</name>
<evidence type="ECO:0000256" key="1">
    <source>
        <dbReference type="ARBA" id="ARBA00022603"/>
    </source>
</evidence>
<dbReference type="OrthoDB" id="30774at2157"/>
<keyword evidence="3 5" id="KW-0949">S-adenosyl-L-methionine</keyword>
<sequence>MTCTLKEGDLVVIEFDERRRFVTRLRKGARTGSDVGVVLHDDVIGSPCGSYVPVRGGRGGYALVYKPSIIDVLEHGFRRATQVIYPKDSALIAVLAGVGPGARIVEVGTGSGFVTALLAWLVGENGHVYTYEVRREALETAKRNLAMLGLEKRVTFHHRDARLGILEENVDAVIVDMPDPWDILDEAYRALKPGGVFAAYTPSAHQLYMLMERLLEHGGFTRPRVMEVLLREWLPEPEALRPASTMIAHTGFITVSRKVTKKEQV</sequence>
<dbReference type="GO" id="GO:0030488">
    <property type="term" value="P:tRNA methylation"/>
    <property type="evidence" value="ECO:0007669"/>
    <property type="project" value="InterPro"/>
</dbReference>
<dbReference type="KEGG" id="pfm:Pyrfu_0017"/>
<dbReference type="GO" id="GO:0160107">
    <property type="term" value="F:tRNA (adenine(58)-N1)-methyltransferase activity"/>
    <property type="evidence" value="ECO:0007669"/>
    <property type="project" value="InterPro"/>
</dbReference>
<dbReference type="FunCoup" id="G0EDQ2">
    <property type="interactions" value="99"/>
</dbReference>
<dbReference type="Pfam" id="PF14801">
    <property type="entry name" value="TrmI-like_N"/>
    <property type="match status" value="1"/>
</dbReference>
<dbReference type="CDD" id="cd02440">
    <property type="entry name" value="AdoMet_MTases"/>
    <property type="match status" value="1"/>
</dbReference>
<evidence type="ECO:0000313" key="7">
    <source>
        <dbReference type="EMBL" id="AEM37889.1"/>
    </source>
</evidence>
<dbReference type="InterPro" id="IPR049470">
    <property type="entry name" value="TRM61_C"/>
</dbReference>
<evidence type="ECO:0000313" key="8">
    <source>
        <dbReference type="Proteomes" id="UP000001037"/>
    </source>
</evidence>
<keyword evidence="1 7" id="KW-0489">Methyltransferase</keyword>
<dbReference type="InterPro" id="IPR014816">
    <property type="entry name" value="tRNA_MeTrfase_Gcd14"/>
</dbReference>
<evidence type="ECO:0000256" key="4">
    <source>
        <dbReference type="ARBA" id="ARBA00022694"/>
    </source>
</evidence>
<dbReference type="Gene3D" id="3.40.50.150">
    <property type="entry name" value="Vaccinia Virus protein VP39"/>
    <property type="match status" value="1"/>
</dbReference>
<dbReference type="Pfam" id="PF08704">
    <property type="entry name" value="GCD14"/>
    <property type="match status" value="1"/>
</dbReference>
<dbReference type="PANTHER" id="PTHR12133:SF1">
    <property type="entry name" value="TRNA (ADENINE(58)-N(1))-METHYLTRANSFERASE, MITOCHONDRIAL"/>
    <property type="match status" value="1"/>
</dbReference>
<dbReference type="PANTHER" id="PTHR12133">
    <property type="entry name" value="TRNA (ADENINE(58)-N(1))-METHYLTRANSFERASE"/>
    <property type="match status" value="1"/>
</dbReference>
<dbReference type="AlphaFoldDB" id="G0EDQ2"/>
<keyword evidence="8" id="KW-1185">Reference proteome</keyword>